<feature type="compositionally biased region" description="Basic and acidic residues" evidence="6">
    <location>
        <begin position="390"/>
        <end position="407"/>
    </location>
</feature>
<evidence type="ECO:0000313" key="8">
    <source>
        <dbReference type="EMBL" id="PIC16180.1"/>
    </source>
</evidence>
<keyword evidence="5" id="KW-0804">Transcription</keyword>
<feature type="compositionally biased region" description="Basic and acidic residues" evidence="6">
    <location>
        <begin position="453"/>
        <end position="467"/>
    </location>
</feature>
<dbReference type="Gene3D" id="2.60.120.650">
    <property type="entry name" value="Cupin"/>
    <property type="match status" value="1"/>
</dbReference>
<feature type="region of interest" description="Disordered" evidence="6">
    <location>
        <begin position="995"/>
        <end position="1043"/>
    </location>
</feature>
<dbReference type="Proteomes" id="UP000230233">
    <property type="component" value="Chromosome X"/>
</dbReference>
<feature type="compositionally biased region" description="Basic and acidic residues" evidence="6">
    <location>
        <begin position="178"/>
        <end position="194"/>
    </location>
</feature>
<dbReference type="GO" id="GO:0046872">
    <property type="term" value="F:metal ion binding"/>
    <property type="evidence" value="ECO:0007669"/>
    <property type="project" value="UniProtKB-KW"/>
</dbReference>
<evidence type="ECO:0000256" key="2">
    <source>
        <dbReference type="ARBA" id="ARBA00023002"/>
    </source>
</evidence>
<keyword evidence="4" id="KW-0805">Transcription regulation</keyword>
<keyword evidence="1" id="KW-0479">Metal-binding</keyword>
<feature type="compositionally biased region" description="Basic and acidic residues" evidence="6">
    <location>
        <begin position="277"/>
        <end position="300"/>
    </location>
</feature>
<dbReference type="InterPro" id="IPR003347">
    <property type="entry name" value="JmjC_dom"/>
</dbReference>
<evidence type="ECO:0000256" key="1">
    <source>
        <dbReference type="ARBA" id="ARBA00022723"/>
    </source>
</evidence>
<evidence type="ECO:0000256" key="6">
    <source>
        <dbReference type="SAM" id="MobiDB-lite"/>
    </source>
</evidence>
<proteinExistence type="predicted"/>
<organism evidence="8 9">
    <name type="scientific">Caenorhabditis nigoni</name>
    <dbReference type="NCBI Taxonomy" id="1611254"/>
    <lineage>
        <taxon>Eukaryota</taxon>
        <taxon>Metazoa</taxon>
        <taxon>Ecdysozoa</taxon>
        <taxon>Nematoda</taxon>
        <taxon>Chromadorea</taxon>
        <taxon>Rhabditida</taxon>
        <taxon>Rhabditina</taxon>
        <taxon>Rhabditomorpha</taxon>
        <taxon>Rhabditoidea</taxon>
        <taxon>Rhabditidae</taxon>
        <taxon>Peloderinae</taxon>
        <taxon>Caenorhabditis</taxon>
    </lineage>
</organism>
<dbReference type="SUPFAM" id="SSF51197">
    <property type="entry name" value="Clavaminate synthase-like"/>
    <property type="match status" value="1"/>
</dbReference>
<keyword evidence="3" id="KW-0408">Iron</keyword>
<dbReference type="OrthoDB" id="5876800at2759"/>
<keyword evidence="2" id="KW-0560">Oxidoreductase</keyword>
<evidence type="ECO:0000259" key="7">
    <source>
        <dbReference type="PROSITE" id="PS51184"/>
    </source>
</evidence>
<sequence length="1043" mass="117333">MSRTTKNTDSVPQVTPEVVGEKGKKILRKEIKESVNSLLDYVDVLKGCMNLRMETKTDDEIRKEKPYRTIRGIVSNKLRNLVALVKDDIRRAIRKVKEAHSIIVKSFAMIENTLPEMDLFKDVADGLKDLAELLEKAAEESGDFVWSDNDDDVSDDDKDEPSPKRFKSNDGAVQKRGGFKERRGGSNGKTESKKRPSSSNDSNTRRRPAGTSAIAEGHSSRPKKQAKKLLTGSDQAVSIPSEKSASTSEPARNPINMVDSELHLSTAEELESQQTDYQRHENGKDGGNKKGEEQPTEGKKQQQPQINGNGKGIGQPEDDQVNQNTLAQEVDQPDGQEQLDAIVRQQEEDATVLVDQPQSPNAGPMVEDDDLSGETGNEVPSISIPELDFDTLKESGEARIEFGEEGTKQQAKNGDSEGGSIDEENIPEIPDAENLNGNRMSALDASSEIPKTNQDKEQDQEQKKDRSPTQPAIQNGPNEEPAVVALQNAEEVVDQDEPLEEPDAIDEADADQSVVERPTGKSSAKSVGKKKKRSAPLTLRPKKSKKTKEIANRFRLREPTEKEKEEDELEKLEIEKACPPGTLVEDEFTSYRIHRPNFNKFLKDNHGGLYTQSVDGYVEVCANGSEFFFKKNIFKGTRAYKLMSIDGWNLDIPNDDLEQVGKKFNQHEIRSFINGREESVPASLKDMFVQMKRRKENLSYDTLNLVSHEVSYDTKRSFEQPEFVKRESVLYQVKEKISKNLVEWRKEVKRKISPEQKQDVKEKINAWKDRKDQMAAVEQFIIMSVGGAFMSLHCDMGGTWVYYHVKEGLKVFFIALGTPENLAVYTEWQASKRPQSWILKKLKSELRRVEVRAGESVVLPAGCLHAVYTPEDSLVYAGNYLTADSESMEISFKIRNFEGYSLRKGIIGLESMMPHYWDSWFFFGEELAKKEINDENARIAAVIVKNLKARVRTAEGDFFTGEEKGKILNSMIQAFNLNENLLEIEEVTTAPGRQKPVNKVFDEDDVYHTDGSEFLEDEEDKPAGPADVPDDTATGEIEDEMDD</sequence>
<feature type="compositionally biased region" description="Acidic residues" evidence="6">
    <location>
        <begin position="148"/>
        <end position="159"/>
    </location>
</feature>
<dbReference type="STRING" id="1611254.A0A2G5SM88"/>
<dbReference type="AlphaFoldDB" id="A0A2G5SM88"/>
<feature type="region of interest" description="Disordered" evidence="6">
    <location>
        <begin position="144"/>
        <end position="547"/>
    </location>
</feature>
<keyword evidence="9" id="KW-1185">Reference proteome</keyword>
<evidence type="ECO:0000313" key="9">
    <source>
        <dbReference type="Proteomes" id="UP000230233"/>
    </source>
</evidence>
<evidence type="ECO:0000256" key="3">
    <source>
        <dbReference type="ARBA" id="ARBA00023004"/>
    </source>
</evidence>
<protein>
    <recommendedName>
        <fullName evidence="7">JmjC domain-containing protein</fullName>
    </recommendedName>
</protein>
<evidence type="ECO:0000256" key="4">
    <source>
        <dbReference type="ARBA" id="ARBA00023015"/>
    </source>
</evidence>
<name>A0A2G5SM88_9PELO</name>
<feature type="compositionally biased region" description="Basic residues" evidence="6">
    <location>
        <begin position="527"/>
        <end position="546"/>
    </location>
</feature>
<feature type="compositionally biased region" description="Polar residues" evidence="6">
    <location>
        <begin position="232"/>
        <end position="250"/>
    </location>
</feature>
<dbReference type="SMART" id="SM00558">
    <property type="entry name" value="JmjC"/>
    <property type="match status" value="1"/>
</dbReference>
<feature type="compositionally biased region" description="Polar residues" evidence="6">
    <location>
        <begin position="468"/>
        <end position="477"/>
    </location>
</feature>
<reference evidence="9" key="1">
    <citation type="submission" date="2017-10" db="EMBL/GenBank/DDBJ databases">
        <title>Rapid genome shrinkage in a self-fertile nematode reveals novel sperm competition proteins.</title>
        <authorList>
            <person name="Yin D."/>
            <person name="Schwarz E.M."/>
            <person name="Thomas C.G."/>
            <person name="Felde R.L."/>
            <person name="Korf I.F."/>
            <person name="Cutter A.D."/>
            <person name="Schartner C.M."/>
            <person name="Ralston E.J."/>
            <person name="Meyer B.J."/>
            <person name="Haag E.S."/>
        </authorList>
    </citation>
    <scope>NUCLEOTIDE SEQUENCE [LARGE SCALE GENOMIC DNA]</scope>
    <source>
        <strain evidence="9">JU1422</strain>
    </source>
</reference>
<feature type="domain" description="JmjC" evidence="7">
    <location>
        <begin position="739"/>
        <end position="897"/>
    </location>
</feature>
<dbReference type="PANTHER" id="PTHR23123">
    <property type="entry name" value="PHD/F-BOX CONTAINING PROTEIN"/>
    <property type="match status" value="1"/>
</dbReference>
<gene>
    <name evidence="8" type="primary">Cnig_chr_X.g22871</name>
    <name evidence="8" type="ORF">B9Z55_022871</name>
</gene>
<dbReference type="InterPro" id="IPR050690">
    <property type="entry name" value="JHDM1_Histone_Demethylase"/>
</dbReference>
<evidence type="ECO:0000256" key="5">
    <source>
        <dbReference type="ARBA" id="ARBA00023163"/>
    </source>
</evidence>
<dbReference type="EMBL" id="PDUG01000006">
    <property type="protein sequence ID" value="PIC16180.1"/>
    <property type="molecule type" value="Genomic_DNA"/>
</dbReference>
<comment type="caution">
    <text evidence="8">The sequence shown here is derived from an EMBL/GenBank/DDBJ whole genome shotgun (WGS) entry which is preliminary data.</text>
</comment>
<feature type="compositionally biased region" description="Acidic residues" evidence="6">
    <location>
        <begin position="491"/>
        <end position="510"/>
    </location>
</feature>
<dbReference type="GO" id="GO:0016491">
    <property type="term" value="F:oxidoreductase activity"/>
    <property type="evidence" value="ECO:0007669"/>
    <property type="project" value="UniProtKB-KW"/>
</dbReference>
<dbReference type="PROSITE" id="PS51184">
    <property type="entry name" value="JMJC"/>
    <property type="match status" value="1"/>
</dbReference>
<accession>A0A2G5SM88</accession>